<evidence type="ECO:0000256" key="1">
    <source>
        <dbReference type="SAM" id="Phobius"/>
    </source>
</evidence>
<keyword evidence="3" id="KW-1185">Reference proteome</keyword>
<dbReference type="Proteomes" id="UP000316621">
    <property type="component" value="Chromosome 7"/>
</dbReference>
<feature type="transmembrane region" description="Helical" evidence="1">
    <location>
        <begin position="6"/>
        <end position="24"/>
    </location>
</feature>
<keyword evidence="1" id="KW-0812">Transmembrane</keyword>
<name>A0A4Y7K7W3_PAPSO</name>
<accession>A0A4Y7K7W3</accession>
<keyword evidence="1" id="KW-0472">Membrane</keyword>
<reference evidence="2 3" key="1">
    <citation type="journal article" date="2018" name="Science">
        <title>The opium poppy genome and morphinan production.</title>
        <authorList>
            <person name="Guo L."/>
            <person name="Winzer T."/>
            <person name="Yang X."/>
            <person name="Li Y."/>
            <person name="Ning Z."/>
            <person name="He Z."/>
            <person name="Teodor R."/>
            <person name="Lu Y."/>
            <person name="Bowser T.A."/>
            <person name="Graham I.A."/>
            <person name="Ye K."/>
        </authorList>
    </citation>
    <scope>NUCLEOTIDE SEQUENCE [LARGE SCALE GENOMIC DNA]</scope>
    <source>
        <strain evidence="3">cv. HN1</strain>
        <tissue evidence="2">Leaves</tissue>
    </source>
</reference>
<dbReference type="AlphaFoldDB" id="A0A4Y7K7W3"/>
<gene>
    <name evidence="2" type="ORF">C5167_031731</name>
</gene>
<dbReference type="EMBL" id="CM010721">
    <property type="protein sequence ID" value="RZC68412.1"/>
    <property type="molecule type" value="Genomic_DNA"/>
</dbReference>
<protein>
    <submittedName>
        <fullName evidence="2">Uncharacterized protein</fullName>
    </submittedName>
</protein>
<keyword evidence="1" id="KW-1133">Transmembrane helix</keyword>
<sequence length="47" mass="5481">MAPDLLLHLIVYLPFLQELVLFCFRKKNTILFCVNSTTIFCVKISSF</sequence>
<proteinExistence type="predicted"/>
<evidence type="ECO:0000313" key="3">
    <source>
        <dbReference type="Proteomes" id="UP000316621"/>
    </source>
</evidence>
<organism evidence="2 3">
    <name type="scientific">Papaver somniferum</name>
    <name type="common">Opium poppy</name>
    <dbReference type="NCBI Taxonomy" id="3469"/>
    <lineage>
        <taxon>Eukaryota</taxon>
        <taxon>Viridiplantae</taxon>
        <taxon>Streptophyta</taxon>
        <taxon>Embryophyta</taxon>
        <taxon>Tracheophyta</taxon>
        <taxon>Spermatophyta</taxon>
        <taxon>Magnoliopsida</taxon>
        <taxon>Ranunculales</taxon>
        <taxon>Papaveraceae</taxon>
        <taxon>Papaveroideae</taxon>
        <taxon>Papaver</taxon>
    </lineage>
</organism>
<dbReference type="Gramene" id="RZC68412">
    <property type="protein sequence ID" value="RZC68412"/>
    <property type="gene ID" value="C5167_031731"/>
</dbReference>
<evidence type="ECO:0000313" key="2">
    <source>
        <dbReference type="EMBL" id="RZC68412.1"/>
    </source>
</evidence>